<dbReference type="NCBIfam" id="TIGR00836">
    <property type="entry name" value="amt"/>
    <property type="match status" value="1"/>
</dbReference>
<feature type="transmembrane region" description="Helical" evidence="8">
    <location>
        <begin position="178"/>
        <end position="202"/>
    </location>
</feature>
<feature type="transmembrane region" description="Helical" evidence="8">
    <location>
        <begin position="145"/>
        <end position="166"/>
    </location>
</feature>
<name>A0A940YA55_9BURK</name>
<feature type="transmembrane region" description="Helical" evidence="8">
    <location>
        <begin position="303"/>
        <end position="321"/>
    </location>
</feature>
<dbReference type="PANTHER" id="PTHR43029:SF10">
    <property type="entry name" value="AMMONIUM TRANSPORTER MEP2"/>
    <property type="match status" value="1"/>
</dbReference>
<evidence type="ECO:0000256" key="2">
    <source>
        <dbReference type="ARBA" id="ARBA00005887"/>
    </source>
</evidence>
<feature type="transmembrane region" description="Helical" evidence="8">
    <location>
        <begin position="20"/>
        <end position="42"/>
    </location>
</feature>
<feature type="transmembrane region" description="Helical" evidence="8">
    <location>
        <begin position="364"/>
        <end position="388"/>
    </location>
</feature>
<dbReference type="InterPro" id="IPR001905">
    <property type="entry name" value="Ammonium_transpt"/>
</dbReference>
<evidence type="ECO:0000313" key="10">
    <source>
        <dbReference type="EMBL" id="MBQ0932814.1"/>
    </source>
</evidence>
<dbReference type="EMBL" id="JAGQDD010000020">
    <property type="protein sequence ID" value="MBQ0932814.1"/>
    <property type="molecule type" value="Genomic_DNA"/>
</dbReference>
<feature type="transmembrane region" description="Helical" evidence="8">
    <location>
        <begin position="214"/>
        <end position="234"/>
    </location>
</feature>
<comment type="caution">
    <text evidence="10">The sequence shown here is derived from an EMBL/GenBank/DDBJ whole genome shotgun (WGS) entry which is preliminary data.</text>
</comment>
<dbReference type="InterPro" id="IPR018047">
    <property type="entry name" value="Ammonium_transpt_CS"/>
</dbReference>
<evidence type="ECO:0000256" key="7">
    <source>
        <dbReference type="ARBA" id="ARBA00023177"/>
    </source>
</evidence>
<dbReference type="Gene3D" id="1.10.3430.10">
    <property type="entry name" value="Ammonium transporter AmtB like domains"/>
    <property type="match status" value="1"/>
</dbReference>
<evidence type="ECO:0000256" key="3">
    <source>
        <dbReference type="ARBA" id="ARBA00022448"/>
    </source>
</evidence>
<dbReference type="AlphaFoldDB" id="A0A940YA55"/>
<dbReference type="Proteomes" id="UP000676246">
    <property type="component" value="Unassembled WGS sequence"/>
</dbReference>
<dbReference type="InterPro" id="IPR029020">
    <property type="entry name" value="Ammonium/urea_transptr"/>
</dbReference>
<keyword evidence="6 8" id="KW-0472">Membrane</keyword>
<evidence type="ECO:0000256" key="6">
    <source>
        <dbReference type="ARBA" id="ARBA00023136"/>
    </source>
</evidence>
<evidence type="ECO:0000259" key="9">
    <source>
        <dbReference type="Pfam" id="PF00909"/>
    </source>
</evidence>
<organism evidence="10 11">
    <name type="scientific">Ideonella alba</name>
    <dbReference type="NCBI Taxonomy" id="2824118"/>
    <lineage>
        <taxon>Bacteria</taxon>
        <taxon>Pseudomonadati</taxon>
        <taxon>Pseudomonadota</taxon>
        <taxon>Betaproteobacteria</taxon>
        <taxon>Burkholderiales</taxon>
        <taxon>Sphaerotilaceae</taxon>
        <taxon>Ideonella</taxon>
    </lineage>
</organism>
<evidence type="ECO:0000313" key="11">
    <source>
        <dbReference type="Proteomes" id="UP000676246"/>
    </source>
</evidence>
<comment type="similarity">
    <text evidence="2 8">Belongs to the ammonia transporter channel (TC 1.A.11.2) family.</text>
</comment>
<evidence type="ECO:0000256" key="8">
    <source>
        <dbReference type="RuleBase" id="RU362002"/>
    </source>
</evidence>
<feature type="transmembrane region" description="Helical" evidence="8">
    <location>
        <begin position="333"/>
        <end position="352"/>
    </location>
</feature>
<evidence type="ECO:0000256" key="5">
    <source>
        <dbReference type="ARBA" id="ARBA00022989"/>
    </source>
</evidence>
<keyword evidence="5 8" id="KW-1133">Transmembrane helix</keyword>
<feature type="transmembrane region" description="Helical" evidence="8">
    <location>
        <begin position="246"/>
        <end position="265"/>
    </location>
</feature>
<feature type="transmembrane region" description="Helical" evidence="8">
    <location>
        <begin position="277"/>
        <end position="297"/>
    </location>
</feature>
<gene>
    <name evidence="10" type="ORF">KAK03_20275</name>
</gene>
<dbReference type="InterPro" id="IPR024041">
    <property type="entry name" value="NH4_transpt_AmtB-like_dom"/>
</dbReference>
<feature type="transmembrane region" description="Helical" evidence="8">
    <location>
        <begin position="116"/>
        <end position="138"/>
    </location>
</feature>
<dbReference type="GO" id="GO:0008519">
    <property type="term" value="F:ammonium channel activity"/>
    <property type="evidence" value="ECO:0007669"/>
    <property type="project" value="InterPro"/>
</dbReference>
<keyword evidence="3 8" id="KW-0813">Transport</keyword>
<feature type="domain" description="Ammonium transporter AmtB-like" evidence="9">
    <location>
        <begin position="20"/>
        <end position="412"/>
    </location>
</feature>
<dbReference type="Pfam" id="PF00909">
    <property type="entry name" value="Ammonium_transp"/>
    <property type="match status" value="1"/>
</dbReference>
<proteinExistence type="inferred from homology"/>
<reference evidence="10 11" key="1">
    <citation type="submission" date="2021-04" db="EMBL/GenBank/DDBJ databases">
        <title>The genome sequence of Ideonella sp. 3Y2.</title>
        <authorList>
            <person name="Liu Y."/>
        </authorList>
    </citation>
    <scope>NUCLEOTIDE SEQUENCE [LARGE SCALE GENOMIC DNA]</scope>
    <source>
        <strain evidence="10 11">3Y2</strain>
    </source>
</reference>
<dbReference type="PANTHER" id="PTHR43029">
    <property type="entry name" value="AMMONIUM TRANSPORTER MEP2"/>
    <property type="match status" value="1"/>
</dbReference>
<dbReference type="PROSITE" id="PS01219">
    <property type="entry name" value="AMMONIUM_TRANSP"/>
    <property type="match status" value="1"/>
</dbReference>
<evidence type="ECO:0000256" key="4">
    <source>
        <dbReference type="ARBA" id="ARBA00022692"/>
    </source>
</evidence>
<keyword evidence="11" id="KW-1185">Reference proteome</keyword>
<dbReference type="GO" id="GO:0005886">
    <property type="term" value="C:plasma membrane"/>
    <property type="evidence" value="ECO:0007669"/>
    <property type="project" value="UniProtKB-SubCell"/>
</dbReference>
<sequence>MATPLPALVPVAQLSAGDTAWMISATTLVLLMSLPGLALFYAGMVRRKNVLGTLAQVLAIAALVSLLWFAIGYSLAFGPGDGWIGDWRHPWMASLRVDKPQGLASVHPLMPSVPEAVFAMFQLSFAVITPALIVGAVAERMRFAALLWFSALWSLGVYAPLAHWVWSPEGWLAQRGALDFAGGTVVHLNAGVAGLVAAWWLGPRQGWGREALTPSHLGQTMTGAALLWVGWIGFNAGSAGAADARAAMAMLATQLAGAAGALGWMLAEWTLRRTPTLLGLCSGVVAGLVAVTPASGFVGPGNAVLIGAVAGLAGLWGATGLKRLLGVDDSLDVFGVHGIGGLVGALLTGVLAEPLVGGVSGSLAAQATAAGATLLYSGVATAFLLWLVDALVGLRLTPDQERLGLDLAQHGERID</sequence>
<dbReference type="RefSeq" id="WP_210856520.1">
    <property type="nucleotide sequence ID" value="NZ_JAGQDD010000020.1"/>
</dbReference>
<protein>
    <recommendedName>
        <fullName evidence="8">Ammonium transporter</fullName>
    </recommendedName>
</protein>
<keyword evidence="4 8" id="KW-0812">Transmembrane</keyword>
<keyword evidence="7 8" id="KW-0924">Ammonia transport</keyword>
<comment type="subcellular location">
    <subcellularLocation>
        <location evidence="8">Cell membrane</location>
        <topology evidence="8">Multi-pass membrane protein</topology>
    </subcellularLocation>
    <subcellularLocation>
        <location evidence="1">Membrane</location>
        <topology evidence="1">Multi-pass membrane protein</topology>
    </subcellularLocation>
</comment>
<feature type="transmembrane region" description="Helical" evidence="8">
    <location>
        <begin position="54"/>
        <end position="76"/>
    </location>
</feature>
<dbReference type="SUPFAM" id="SSF111352">
    <property type="entry name" value="Ammonium transporter"/>
    <property type="match status" value="1"/>
</dbReference>
<evidence type="ECO:0000256" key="1">
    <source>
        <dbReference type="ARBA" id="ARBA00004141"/>
    </source>
</evidence>
<accession>A0A940YA55</accession>